<evidence type="ECO:0000313" key="3">
    <source>
        <dbReference type="Proteomes" id="UP000215127"/>
    </source>
</evidence>
<feature type="compositionally biased region" description="Polar residues" evidence="1">
    <location>
        <begin position="27"/>
        <end position="38"/>
    </location>
</feature>
<sequence length="614" mass="69377">MDIQVERMPASLGNNPLDHEIEPPDFRSNSPAPVTKNPGTITYPSTCGHGVESVPGIALRRIEDSCPLLAAAFETTRAGPRLHLETLNSMTARPFVRFLQSGSYSMTEDGDIYAVVPSSILLHLQLYHLAIIYELPPLKDQANVNVIRQCEFGCSSPDRPIDLIEGIRYAYKHLHGETGLLNTIISYCVSHLSMLESTADFRQLASDLRPFSQDLCKENMRRGFEDESHRNALEQCEERMAFSNRTPEEVKQMFNFHPSEEVDLPSSLKKRKRLEILRERAQSVRFDPAVHTIQDDYDERKVLRVMNWSSKDEVHAESDNLEDVLRKIRDRHNGVSRDGSQGTRNTFIQDLRRDTMPEPTTSDVEEEMDYADDGLADWVAETYAARVPEVKAAESYSNASSGPLFHFDDMDGSHQAAYEKLTKQEIKFNFEERHDRSDRLAVRATSGLDVDAELSPSKPAQEVGHFSKGDSIPVLDCARADQLWKGMLDNLAAQKSVDHSDDEDFLLMRPTERAVKTMEGSSRISLHDPANESTAVRGHSDVVEETIVRDDVGSDSGSDSFEHVEHPNRSTLPLRQRVPRLIQTGRWCELLEVDNFFGTARHRLSIAYVGVFCF</sequence>
<dbReference type="AlphaFoldDB" id="A0A1X7RNK0"/>
<dbReference type="EMBL" id="LT853694">
    <property type="protein sequence ID" value="SMQ48993.1"/>
    <property type="molecule type" value="Genomic_DNA"/>
</dbReference>
<protein>
    <recommendedName>
        <fullName evidence="4">BTB domain-containing protein</fullName>
    </recommendedName>
</protein>
<evidence type="ECO:0000313" key="2">
    <source>
        <dbReference type="EMBL" id="SMQ48993.1"/>
    </source>
</evidence>
<gene>
    <name evidence="2" type="ORF">ZT3D7_G4143</name>
</gene>
<accession>A0A1X7RNK0</accession>
<reference evidence="2 3" key="1">
    <citation type="submission" date="2016-06" db="EMBL/GenBank/DDBJ databases">
        <authorList>
            <person name="Kjaerup R.B."/>
            <person name="Dalgaard T.S."/>
            <person name="Juul-Madsen H.R."/>
        </authorList>
    </citation>
    <scope>NUCLEOTIDE SEQUENCE [LARGE SCALE GENOMIC DNA]</scope>
</reference>
<name>A0A1X7RNK0_ZYMT9</name>
<evidence type="ECO:0000256" key="1">
    <source>
        <dbReference type="SAM" id="MobiDB-lite"/>
    </source>
</evidence>
<organism evidence="2 3">
    <name type="scientific">Zymoseptoria tritici (strain ST99CH_3D7)</name>
    <dbReference type="NCBI Taxonomy" id="1276538"/>
    <lineage>
        <taxon>Eukaryota</taxon>
        <taxon>Fungi</taxon>
        <taxon>Dikarya</taxon>
        <taxon>Ascomycota</taxon>
        <taxon>Pezizomycotina</taxon>
        <taxon>Dothideomycetes</taxon>
        <taxon>Dothideomycetidae</taxon>
        <taxon>Mycosphaerellales</taxon>
        <taxon>Mycosphaerellaceae</taxon>
        <taxon>Zymoseptoria</taxon>
    </lineage>
</organism>
<evidence type="ECO:0008006" key="4">
    <source>
        <dbReference type="Google" id="ProtNLM"/>
    </source>
</evidence>
<feature type="region of interest" description="Disordered" evidence="1">
    <location>
        <begin position="518"/>
        <end position="539"/>
    </location>
</feature>
<proteinExistence type="predicted"/>
<dbReference type="Proteomes" id="UP000215127">
    <property type="component" value="Chromosome 3"/>
</dbReference>
<keyword evidence="3" id="KW-1185">Reference proteome</keyword>
<feature type="region of interest" description="Disordered" evidence="1">
    <location>
        <begin position="1"/>
        <end position="38"/>
    </location>
</feature>